<evidence type="ECO:0000313" key="7">
    <source>
        <dbReference type="Proteomes" id="UP000032749"/>
    </source>
</evidence>
<gene>
    <name evidence="6" type="primary">ampD</name>
    <name evidence="6" type="ORF">OLEAN_C14300</name>
</gene>
<dbReference type="PANTHER" id="PTHR30417">
    <property type="entry name" value="N-ACETYLMURAMOYL-L-ALANINE AMIDASE AMID"/>
    <property type="match status" value="1"/>
</dbReference>
<dbReference type="KEGG" id="oai:OLEAN_C14300"/>
<dbReference type="PANTHER" id="PTHR30417:SF1">
    <property type="entry name" value="N-ACETYLMURAMOYL-L-ALANINE AMIDASE AMID"/>
    <property type="match status" value="1"/>
</dbReference>
<dbReference type="EMBL" id="FO203512">
    <property type="protein sequence ID" value="CCK75606.1"/>
    <property type="molecule type" value="Genomic_DNA"/>
</dbReference>
<feature type="domain" description="N-acetylmuramoyl-L-alanine amidase" evidence="5">
    <location>
        <begin position="30"/>
        <end position="198"/>
    </location>
</feature>
<dbReference type="InterPro" id="IPR051206">
    <property type="entry name" value="NAMLAA_amidase_2"/>
</dbReference>
<keyword evidence="3" id="KW-0378">Hydrolase</keyword>
<evidence type="ECO:0000313" key="6">
    <source>
        <dbReference type="EMBL" id="CCK75606.1"/>
    </source>
</evidence>
<accession>R4YLH0</accession>
<dbReference type="Proteomes" id="UP000032749">
    <property type="component" value="Chromosome"/>
</dbReference>
<evidence type="ECO:0000256" key="1">
    <source>
        <dbReference type="ARBA" id="ARBA00001561"/>
    </source>
</evidence>
<dbReference type="InterPro" id="IPR036505">
    <property type="entry name" value="Amidase/PGRP_sf"/>
</dbReference>
<evidence type="ECO:0000256" key="3">
    <source>
        <dbReference type="ARBA" id="ARBA00022801"/>
    </source>
</evidence>
<protein>
    <recommendedName>
        <fullName evidence="2">N-acetylmuramoyl-L-alanine amidase</fullName>
        <ecNumber evidence="2">3.5.1.28</ecNumber>
    </recommendedName>
</protein>
<dbReference type="EC" id="3.5.1.28" evidence="2"/>
<dbReference type="OrthoDB" id="8844265at2"/>
<dbReference type="GO" id="GO:0008745">
    <property type="term" value="F:N-acetylmuramoyl-L-alanine amidase activity"/>
    <property type="evidence" value="ECO:0007669"/>
    <property type="project" value="UniProtKB-EC"/>
</dbReference>
<keyword evidence="4" id="KW-0961">Cell wall biogenesis/degradation</keyword>
<dbReference type="HOGENOM" id="CLU_099383_0_0_6"/>
<evidence type="ECO:0000256" key="4">
    <source>
        <dbReference type="ARBA" id="ARBA00023316"/>
    </source>
</evidence>
<keyword evidence="7" id="KW-1185">Reference proteome</keyword>
<dbReference type="SUPFAM" id="SSF55846">
    <property type="entry name" value="N-acetylmuramoyl-L-alanine amidase-like"/>
    <property type="match status" value="1"/>
</dbReference>
<dbReference type="STRING" id="698738.OLEAN_C14300"/>
<reference evidence="6 7" key="1">
    <citation type="journal article" date="2013" name="Nat. Commun.">
        <title>Genome sequence and functional genomic analysis of the oil-degrading bacterium Oleispira antarctica.</title>
        <authorList>
            <person name="Kube M."/>
            <person name="Chernikova T.N."/>
            <person name="Al-Ramahi Y."/>
            <person name="Beloqui A."/>
            <person name="Lopez-Cortez N."/>
            <person name="Guazzaroni M.E."/>
            <person name="Heipieper H.J."/>
            <person name="Klages S."/>
            <person name="Kotsyurbenko O.R."/>
            <person name="Langer I."/>
            <person name="Nechitaylo T.Y."/>
            <person name="Lunsdorf H."/>
            <person name="Fernandez M."/>
            <person name="Juarez S."/>
            <person name="Ciordia S."/>
            <person name="Singer A."/>
            <person name="Kagan O."/>
            <person name="Egorova O."/>
            <person name="Petit P.A."/>
            <person name="Stogios P."/>
            <person name="Kim Y."/>
            <person name="Tchigvintsev A."/>
            <person name="Flick R."/>
            <person name="Denaro R."/>
            <person name="Genovese M."/>
            <person name="Albar J.P."/>
            <person name="Reva O.N."/>
            <person name="Martinez-Gomariz M."/>
            <person name="Tran H."/>
            <person name="Ferrer M."/>
            <person name="Savchenko A."/>
            <person name="Yakunin A.F."/>
            <person name="Yakimov M.M."/>
            <person name="Golyshina O.V."/>
            <person name="Reinhardt R."/>
            <person name="Golyshin P.N."/>
        </authorList>
    </citation>
    <scope>NUCLEOTIDE SEQUENCE [LARGE SCALE GENOMIC DNA]</scope>
</reference>
<evidence type="ECO:0000259" key="5">
    <source>
        <dbReference type="Pfam" id="PF01510"/>
    </source>
</evidence>
<dbReference type="Pfam" id="PF01510">
    <property type="entry name" value="Amidase_2"/>
    <property type="match status" value="1"/>
</dbReference>
<comment type="catalytic activity">
    <reaction evidence="1">
        <text>Hydrolyzes the link between N-acetylmuramoyl residues and L-amino acid residues in certain cell-wall glycopeptides.</text>
        <dbReference type="EC" id="3.5.1.28"/>
    </reaction>
</comment>
<name>R4YLH0_OLEAN</name>
<dbReference type="CDD" id="cd06583">
    <property type="entry name" value="PGRP"/>
    <property type="match status" value="1"/>
</dbReference>
<dbReference type="Gene3D" id="3.40.80.10">
    <property type="entry name" value="Peptidoglycan recognition protein-like"/>
    <property type="match status" value="1"/>
</dbReference>
<dbReference type="GO" id="GO:0009254">
    <property type="term" value="P:peptidoglycan turnover"/>
    <property type="evidence" value="ECO:0007669"/>
    <property type="project" value="TreeGrafter"/>
</dbReference>
<organism evidence="6 7">
    <name type="scientific">Oleispira antarctica RB-8</name>
    <dbReference type="NCBI Taxonomy" id="698738"/>
    <lineage>
        <taxon>Bacteria</taxon>
        <taxon>Pseudomonadati</taxon>
        <taxon>Pseudomonadota</taxon>
        <taxon>Gammaproteobacteria</taxon>
        <taxon>Oceanospirillales</taxon>
        <taxon>Oceanospirillaceae</taxon>
        <taxon>Oleispira</taxon>
    </lineage>
</organism>
<proteinExistence type="predicted"/>
<dbReference type="GO" id="GO:0071555">
    <property type="term" value="P:cell wall organization"/>
    <property type="evidence" value="ECO:0007669"/>
    <property type="project" value="UniProtKB-KW"/>
</dbReference>
<dbReference type="InterPro" id="IPR002502">
    <property type="entry name" value="Amidase_domain"/>
</dbReference>
<evidence type="ECO:0000256" key="2">
    <source>
        <dbReference type="ARBA" id="ARBA00011901"/>
    </source>
</evidence>
<sequence length="213" mass="24230">MLNKDKDGWITNLKVHKEHRPTIEKSPIGTITAIVLHRTGSNNAQSVLNAWKNKPEGTHFLISETGKIFQTASLNKQCWHVGKLYSKCRINSSCEKADAEAIENILHMKNTRWGKKFKLVTRHELKKDYPARFPHNLDSLGIEVVGVISQKSETYETPNKLQLNSLFWLVDELVSLYGLSIKDLYAHGQVAHKDEKKSEGTSALKAYAIHREK</sequence>
<dbReference type="AlphaFoldDB" id="R4YLH0"/>
<dbReference type="GO" id="GO:0009253">
    <property type="term" value="P:peptidoglycan catabolic process"/>
    <property type="evidence" value="ECO:0007669"/>
    <property type="project" value="InterPro"/>
</dbReference>